<feature type="compositionally biased region" description="Acidic residues" evidence="1">
    <location>
        <begin position="109"/>
        <end position="118"/>
    </location>
</feature>
<dbReference type="Proteomes" id="UP000383932">
    <property type="component" value="Unassembled WGS sequence"/>
</dbReference>
<feature type="region of interest" description="Disordered" evidence="1">
    <location>
        <begin position="109"/>
        <end position="159"/>
    </location>
</feature>
<feature type="compositionally biased region" description="Basic and acidic residues" evidence="1">
    <location>
        <begin position="48"/>
        <end position="60"/>
    </location>
</feature>
<name>A0A5N5Q6D8_9AGAM</name>
<organism evidence="2 3">
    <name type="scientific">Ceratobasidium theobromae</name>
    <dbReference type="NCBI Taxonomy" id="1582974"/>
    <lineage>
        <taxon>Eukaryota</taxon>
        <taxon>Fungi</taxon>
        <taxon>Dikarya</taxon>
        <taxon>Basidiomycota</taxon>
        <taxon>Agaricomycotina</taxon>
        <taxon>Agaricomycetes</taxon>
        <taxon>Cantharellales</taxon>
        <taxon>Ceratobasidiaceae</taxon>
        <taxon>Ceratobasidium</taxon>
    </lineage>
</organism>
<feature type="region of interest" description="Disordered" evidence="1">
    <location>
        <begin position="1"/>
        <end position="87"/>
    </location>
</feature>
<protein>
    <submittedName>
        <fullName evidence="2">Uncharacterized protein</fullName>
    </submittedName>
</protein>
<evidence type="ECO:0000256" key="1">
    <source>
        <dbReference type="SAM" id="MobiDB-lite"/>
    </source>
</evidence>
<evidence type="ECO:0000313" key="3">
    <source>
        <dbReference type="Proteomes" id="UP000383932"/>
    </source>
</evidence>
<gene>
    <name evidence="2" type="ORF">CTheo_9092</name>
</gene>
<proteinExistence type="predicted"/>
<reference evidence="2 3" key="1">
    <citation type="journal article" date="2019" name="Fungal Biol. Biotechnol.">
        <title>Draft genome sequence of fastidious pathogen Ceratobasidium theobromae, which causes vascular-streak dieback in Theobroma cacao.</title>
        <authorList>
            <person name="Ali S.S."/>
            <person name="Asman A."/>
            <person name="Shao J."/>
            <person name="Firmansyah A.P."/>
            <person name="Susilo A.W."/>
            <person name="Rosmana A."/>
            <person name="McMahon P."/>
            <person name="Junaid M."/>
            <person name="Guest D."/>
            <person name="Kheng T.Y."/>
            <person name="Meinhardt L.W."/>
            <person name="Bailey B.A."/>
        </authorList>
    </citation>
    <scope>NUCLEOTIDE SEQUENCE [LARGE SCALE GENOMIC DNA]</scope>
    <source>
        <strain evidence="2 3">CT2</strain>
    </source>
</reference>
<accession>A0A5N5Q6D8</accession>
<dbReference type="AlphaFoldDB" id="A0A5N5Q6D8"/>
<evidence type="ECO:0000313" key="2">
    <source>
        <dbReference type="EMBL" id="KAB5587470.1"/>
    </source>
</evidence>
<dbReference type="EMBL" id="SSOP01001067">
    <property type="protein sequence ID" value="KAB5587470.1"/>
    <property type="molecule type" value="Genomic_DNA"/>
</dbReference>
<sequence length="310" mass="34076">MPRKKAAVFRRTQNLRSRQGTPLEETHESDPKTASGSQATTPQPSLDSESHPGQSHDKPLSDNTGPLDVCANPIATPGSRSKLLDDPNNLIEDMGGLTLNVTADKDIVLEDPPEDTDDPVGSRNPESLADQGDGDTSPSEAGESEENSDENYKYINKQPIPRDEAKELVTALNKIIQTSFHGHGRTRTCSLGDVMLIRLRFMAGTLNLIVERGWGLIEASQVAAVVFGQGEWAARQARTWIRVFQETNVLPTNVYGTWNESVIEDEDLSSAIREWLRDRGKYLPHSPDLSMHLPLFVLLNAGCTAWDIPG</sequence>
<dbReference type="OrthoDB" id="3269211at2759"/>
<feature type="compositionally biased region" description="Polar residues" evidence="1">
    <location>
        <begin position="11"/>
        <end position="20"/>
    </location>
</feature>
<comment type="caution">
    <text evidence="2">The sequence shown here is derived from an EMBL/GenBank/DDBJ whole genome shotgun (WGS) entry which is preliminary data.</text>
</comment>
<feature type="compositionally biased region" description="Polar residues" evidence="1">
    <location>
        <begin position="32"/>
        <end position="47"/>
    </location>
</feature>
<keyword evidence="3" id="KW-1185">Reference proteome</keyword>